<gene>
    <name evidence="2" type="ORF">HPP92_010257</name>
</gene>
<dbReference type="EMBL" id="JADCNM010000005">
    <property type="protein sequence ID" value="KAG0482173.1"/>
    <property type="molecule type" value="Genomic_DNA"/>
</dbReference>
<dbReference type="AlphaFoldDB" id="A0A835R215"/>
<evidence type="ECO:0000256" key="1">
    <source>
        <dbReference type="SAM" id="MobiDB-lite"/>
    </source>
</evidence>
<evidence type="ECO:0000313" key="3">
    <source>
        <dbReference type="Proteomes" id="UP000639772"/>
    </source>
</evidence>
<feature type="compositionally biased region" description="Low complexity" evidence="1">
    <location>
        <begin position="130"/>
        <end position="139"/>
    </location>
</feature>
<feature type="region of interest" description="Disordered" evidence="1">
    <location>
        <begin position="23"/>
        <end position="43"/>
    </location>
</feature>
<protein>
    <submittedName>
        <fullName evidence="2">Uncharacterized protein</fullName>
    </submittedName>
</protein>
<proteinExistence type="predicted"/>
<name>A0A835R215_VANPL</name>
<accession>A0A835R215</accession>
<dbReference type="Proteomes" id="UP000639772">
    <property type="component" value="Unassembled WGS sequence"/>
</dbReference>
<evidence type="ECO:0000313" key="2">
    <source>
        <dbReference type="EMBL" id="KAG0482173.1"/>
    </source>
</evidence>
<comment type="caution">
    <text evidence="2">The sequence shown here is derived from an EMBL/GenBank/DDBJ whole genome shotgun (WGS) entry which is preliminary data.</text>
</comment>
<dbReference type="OrthoDB" id="786947at2759"/>
<reference evidence="2 3" key="1">
    <citation type="journal article" date="2020" name="Nat. Food">
        <title>A phased Vanilla planifolia genome enables genetic improvement of flavour and production.</title>
        <authorList>
            <person name="Hasing T."/>
            <person name="Tang H."/>
            <person name="Brym M."/>
            <person name="Khazi F."/>
            <person name="Huang T."/>
            <person name="Chambers A.H."/>
        </authorList>
    </citation>
    <scope>NUCLEOTIDE SEQUENCE [LARGE SCALE GENOMIC DNA]</scope>
    <source>
        <tissue evidence="2">Leaf</tissue>
    </source>
</reference>
<organism evidence="2 3">
    <name type="scientific">Vanilla planifolia</name>
    <name type="common">Vanilla</name>
    <dbReference type="NCBI Taxonomy" id="51239"/>
    <lineage>
        <taxon>Eukaryota</taxon>
        <taxon>Viridiplantae</taxon>
        <taxon>Streptophyta</taxon>
        <taxon>Embryophyta</taxon>
        <taxon>Tracheophyta</taxon>
        <taxon>Spermatophyta</taxon>
        <taxon>Magnoliopsida</taxon>
        <taxon>Liliopsida</taxon>
        <taxon>Asparagales</taxon>
        <taxon>Orchidaceae</taxon>
        <taxon>Vanilloideae</taxon>
        <taxon>Vanilleae</taxon>
        <taxon>Vanilla</taxon>
    </lineage>
</organism>
<sequence>MESINVTLENSLTADLPWSPSARLAKSRPTRSPWGASTATPFSVSPEEDSLLCWMKKVWFIRDFPMRLLKWSPSLADAEPPQSRPWWLLSLTTFYQRLPFYCATPSGKLKVDTPRAAKPAHVMGSPQRADPGLKSLPLDPDLPPTPR</sequence>
<feature type="region of interest" description="Disordered" evidence="1">
    <location>
        <begin position="112"/>
        <end position="147"/>
    </location>
</feature>